<name>A0A383R933_PAEAL</name>
<protein>
    <submittedName>
        <fullName evidence="1">Uncharacterized protein</fullName>
    </submittedName>
</protein>
<organism evidence="1 2">
    <name type="scientific">Paenibacillus alvei</name>
    <name type="common">Bacillus alvei</name>
    <dbReference type="NCBI Taxonomy" id="44250"/>
    <lineage>
        <taxon>Bacteria</taxon>
        <taxon>Bacillati</taxon>
        <taxon>Bacillota</taxon>
        <taxon>Bacilli</taxon>
        <taxon>Bacillales</taxon>
        <taxon>Paenibacillaceae</taxon>
        <taxon>Paenibacillus</taxon>
    </lineage>
</organism>
<accession>A0A383R933</accession>
<dbReference type="Proteomes" id="UP000304148">
    <property type="component" value="Chromosome"/>
</dbReference>
<evidence type="ECO:0000313" key="2">
    <source>
        <dbReference type="Proteomes" id="UP000304148"/>
    </source>
</evidence>
<reference evidence="2" key="1">
    <citation type="submission" date="2018-08" db="EMBL/GenBank/DDBJ databases">
        <authorList>
            <person name="Chevrot R."/>
        </authorList>
    </citation>
    <scope>NUCLEOTIDE SEQUENCE [LARGE SCALE GENOMIC DNA]</scope>
</reference>
<evidence type="ECO:0000313" key="1">
    <source>
        <dbReference type="EMBL" id="SYX83102.1"/>
    </source>
</evidence>
<dbReference type="RefSeq" id="WP_138185234.1">
    <property type="nucleotide sequence ID" value="NZ_LS992241.1"/>
</dbReference>
<gene>
    <name evidence="1" type="ORF">PBLR_11524</name>
</gene>
<sequence>MLNSLEINIDPLVRTRLKSLHNDLTTTDSDFLRFSNEAIQHYKAIRESLPDNLQHTFFLYENAQSSKQTLLESKIYLHGFKDAIYLFEELHSSRL</sequence>
<dbReference type="AlphaFoldDB" id="A0A383R933"/>
<proteinExistence type="predicted"/>
<dbReference type="EMBL" id="LS992241">
    <property type="protein sequence ID" value="SYX83102.1"/>
    <property type="molecule type" value="Genomic_DNA"/>
</dbReference>